<evidence type="ECO:0000313" key="1">
    <source>
        <dbReference type="EMBL" id="RWX00579.1"/>
    </source>
</evidence>
<dbReference type="Proteomes" id="UP000287527">
    <property type="component" value="Unassembled WGS sequence"/>
</dbReference>
<comment type="caution">
    <text evidence="1">The sequence shown here is derived from an EMBL/GenBank/DDBJ whole genome shotgun (WGS) entry which is preliminary data.</text>
</comment>
<accession>A0A3S3Q981</accession>
<reference evidence="1 2" key="1">
    <citation type="submission" date="2019-01" db="EMBL/GenBank/DDBJ databases">
        <title>Flavobacterium sp. nov.,isolated from freshwater.</title>
        <authorList>
            <person name="Zhang R."/>
            <person name="Du Z.-J."/>
        </authorList>
    </citation>
    <scope>NUCLEOTIDE SEQUENCE [LARGE SCALE GENOMIC DNA]</scope>
    <source>
        <strain evidence="1 2">1E403</strain>
    </source>
</reference>
<dbReference type="OrthoDB" id="1157820at2"/>
<name>A0A3S3Q981_9FLAO</name>
<organism evidence="1 2">
    <name type="scientific">Flavobacterium cerinum</name>
    <dbReference type="NCBI Taxonomy" id="2502784"/>
    <lineage>
        <taxon>Bacteria</taxon>
        <taxon>Pseudomonadati</taxon>
        <taxon>Bacteroidota</taxon>
        <taxon>Flavobacteriia</taxon>
        <taxon>Flavobacteriales</taxon>
        <taxon>Flavobacteriaceae</taxon>
        <taxon>Flavobacterium</taxon>
    </lineage>
</organism>
<sequence length="279" mass="32361">MYSKIYNYKNVGIVYSYRALHSLKFIDLIAEDLLDEYEIAMDFELKLIGKGSSGASVFNIKIIQLSLPEIISETLTPAMLEYNTRYQNITSELQIRLTENGSIKALENVVELKQKWISLKESIAKEPQTAELEALKERGELAYGNAFEYEDTLKSSLFFNCLFSEFYNRFHIQGAELSEHEVRSSLFPDLMIPVTAYFDYNSENESVVISKDFDLGKTGLIKEHFDSLANEDKFDHYFYQENAAYFLDQNDHLSSVELIRRETLNGMNEVIDHIQIWKQ</sequence>
<dbReference type="AlphaFoldDB" id="A0A3S3Q981"/>
<protein>
    <submittedName>
        <fullName evidence="1">Uncharacterized protein</fullName>
    </submittedName>
</protein>
<gene>
    <name evidence="1" type="ORF">EPI11_09925</name>
</gene>
<keyword evidence="2" id="KW-1185">Reference proteome</keyword>
<proteinExistence type="predicted"/>
<dbReference type="EMBL" id="SBII01000005">
    <property type="protein sequence ID" value="RWX00579.1"/>
    <property type="molecule type" value="Genomic_DNA"/>
</dbReference>
<evidence type="ECO:0000313" key="2">
    <source>
        <dbReference type="Proteomes" id="UP000287527"/>
    </source>
</evidence>